<dbReference type="EMBL" id="CP011112">
    <property type="protein sequence ID" value="AKU18698.1"/>
    <property type="molecule type" value="Genomic_DNA"/>
</dbReference>
<dbReference type="SUPFAM" id="SSF52266">
    <property type="entry name" value="SGNH hydrolase"/>
    <property type="match status" value="1"/>
</dbReference>
<keyword evidence="2" id="KW-1015">Disulfide bond</keyword>
<dbReference type="KEGG" id="lmoi:VV02_06645"/>
<feature type="compositionally biased region" description="Low complexity" evidence="3">
    <location>
        <begin position="16"/>
        <end position="35"/>
    </location>
</feature>
<feature type="region of interest" description="Disordered" evidence="3">
    <location>
        <begin position="1"/>
        <end position="36"/>
    </location>
</feature>
<dbReference type="Proteomes" id="UP000066480">
    <property type="component" value="Chromosome"/>
</dbReference>
<protein>
    <submittedName>
        <fullName evidence="5">GDSL family lipase</fullName>
    </submittedName>
</protein>
<feature type="disulfide bond" evidence="2">
    <location>
        <begin position="156"/>
        <end position="169"/>
    </location>
</feature>
<dbReference type="GO" id="GO:0019433">
    <property type="term" value="P:triglyceride catabolic process"/>
    <property type="evidence" value="ECO:0007669"/>
    <property type="project" value="TreeGrafter"/>
</dbReference>
<feature type="disulfide bond" evidence="2">
    <location>
        <begin position="70"/>
        <end position="99"/>
    </location>
</feature>
<evidence type="ECO:0000256" key="1">
    <source>
        <dbReference type="PIRSR" id="PIRSR637460-1"/>
    </source>
</evidence>
<dbReference type="InterPro" id="IPR037460">
    <property type="entry name" value="SEST-like"/>
</dbReference>
<name>A0A0K1JQ43_9MICO</name>
<sequence length="362" mass="38126">MSLACATVASPAKAGASDSDSQTSASKTSTASKVSGPRVAPLAGKTFTKYVALGDSYSAGPLIPWNSSWCFRSNNNYPSWLATQLGLYYKSGAFTDVTCSSAETTHLTQPQPTPTADLNLANQAPQLDALTLDTDLVTVGLGGNDYSVFGNMVYECPKYRDSDPTGSPCKDHYTVNGVDTLTAALGNTEKNLKRAVKAIRERSPGATIVMVGYPRILPPTGYCPDVVPLADGDYKWGDSLNRRLNLAVSNAAKSIPNVQYVDTYGPGLGHDACAGDAAWVNGQSTNLLAAVSYHPFAAGMKAESSLIYKQLTGSAPNAALKVPAASKQRTSSKTDQDAQKWLRSHPKAVLPTSPKAALPKSP</sequence>
<dbReference type="InterPro" id="IPR013830">
    <property type="entry name" value="SGNH_hydro"/>
</dbReference>
<dbReference type="Pfam" id="PF13472">
    <property type="entry name" value="Lipase_GDSL_2"/>
    <property type="match status" value="1"/>
</dbReference>
<dbReference type="STRING" id="571913.VV02_06645"/>
<dbReference type="PANTHER" id="PTHR37981:SF1">
    <property type="entry name" value="SGNH HYDROLASE-TYPE ESTERASE DOMAIN-CONTAINING PROTEIN"/>
    <property type="match status" value="1"/>
</dbReference>
<feature type="domain" description="SGNH hydrolase-type esterase" evidence="4">
    <location>
        <begin position="52"/>
        <end position="302"/>
    </location>
</feature>
<evidence type="ECO:0000256" key="3">
    <source>
        <dbReference type="SAM" id="MobiDB-lite"/>
    </source>
</evidence>
<evidence type="ECO:0000259" key="4">
    <source>
        <dbReference type="Pfam" id="PF13472"/>
    </source>
</evidence>
<gene>
    <name evidence="5" type="ORF">VV02_06645</name>
</gene>
<dbReference type="PANTHER" id="PTHR37981">
    <property type="entry name" value="LIPASE 2"/>
    <property type="match status" value="1"/>
</dbReference>
<keyword evidence="6" id="KW-1185">Reference proteome</keyword>
<dbReference type="AlphaFoldDB" id="A0A0K1JQ43"/>
<dbReference type="InterPro" id="IPR036514">
    <property type="entry name" value="SGNH_hydro_sf"/>
</dbReference>
<feature type="disulfide bond" evidence="2">
    <location>
        <begin position="223"/>
        <end position="273"/>
    </location>
</feature>
<dbReference type="CDD" id="cd01823">
    <property type="entry name" value="SEST_like"/>
    <property type="match status" value="1"/>
</dbReference>
<dbReference type="Gene3D" id="3.40.50.1110">
    <property type="entry name" value="SGNH hydrolase"/>
    <property type="match status" value="1"/>
</dbReference>
<reference evidence="5 6" key="1">
    <citation type="submission" date="2015-03" db="EMBL/GenBank/DDBJ databases">
        <title>Luteipulveratus halotolerans sp. nov., a novel actinobacterium (Dermacoccaceae) from Sarawak, Malaysia.</title>
        <authorList>
            <person name="Juboi H."/>
            <person name="Basik A."/>
            <person name="Shamsul S.S."/>
            <person name="Arnold P."/>
            <person name="Schmitt E.K."/>
            <person name="Sanglier J.-J."/>
            <person name="Yeo T."/>
        </authorList>
    </citation>
    <scope>NUCLEOTIDE SEQUENCE [LARGE SCALE GENOMIC DNA]</scope>
    <source>
        <strain evidence="5 6">MN07-A0370</strain>
    </source>
</reference>
<proteinExistence type="predicted"/>
<accession>A0A0K1JQ43</accession>
<feature type="active site" description="Nucleophile" evidence="1">
    <location>
        <position position="56"/>
    </location>
</feature>
<evidence type="ECO:0000313" key="5">
    <source>
        <dbReference type="EMBL" id="AKU18698.1"/>
    </source>
</evidence>
<evidence type="ECO:0000256" key="2">
    <source>
        <dbReference type="PIRSR" id="PIRSR637460-2"/>
    </source>
</evidence>
<dbReference type="GO" id="GO:0004806">
    <property type="term" value="F:triacylglycerol lipase activity"/>
    <property type="evidence" value="ECO:0007669"/>
    <property type="project" value="TreeGrafter"/>
</dbReference>
<feature type="active site" evidence="1">
    <location>
        <position position="294"/>
    </location>
</feature>
<feature type="region of interest" description="Disordered" evidence="3">
    <location>
        <begin position="320"/>
        <end position="362"/>
    </location>
</feature>
<evidence type="ECO:0000313" key="6">
    <source>
        <dbReference type="Proteomes" id="UP000066480"/>
    </source>
</evidence>
<organism evidence="5 6">
    <name type="scientific">Luteipulveratus mongoliensis</name>
    <dbReference type="NCBI Taxonomy" id="571913"/>
    <lineage>
        <taxon>Bacteria</taxon>
        <taxon>Bacillati</taxon>
        <taxon>Actinomycetota</taxon>
        <taxon>Actinomycetes</taxon>
        <taxon>Micrococcales</taxon>
        <taxon>Dermacoccaceae</taxon>
        <taxon>Luteipulveratus</taxon>
    </lineage>
</organism>